<feature type="transmembrane region" description="Helical" evidence="1">
    <location>
        <begin position="7"/>
        <end position="29"/>
    </location>
</feature>
<keyword evidence="1" id="KW-1133">Transmembrane helix</keyword>
<dbReference type="EMBL" id="FMCT01000003">
    <property type="protein sequence ID" value="SCE95861.1"/>
    <property type="molecule type" value="Genomic_DNA"/>
</dbReference>
<protein>
    <submittedName>
        <fullName evidence="2">Uncharacterized protein</fullName>
    </submittedName>
</protein>
<reference evidence="3" key="1">
    <citation type="submission" date="2016-06" db="EMBL/GenBank/DDBJ databases">
        <authorList>
            <person name="Varghese N."/>
            <person name="Submissions Spin"/>
        </authorList>
    </citation>
    <scope>NUCLEOTIDE SEQUENCE [LARGE SCALE GENOMIC DNA]</scope>
    <source>
        <strain evidence="3">DSM 43168</strain>
    </source>
</reference>
<name>A0A1C4WJ02_9ACTN</name>
<keyword evidence="3" id="KW-1185">Reference proteome</keyword>
<evidence type="ECO:0000313" key="2">
    <source>
        <dbReference type="EMBL" id="SCE95861.1"/>
    </source>
</evidence>
<keyword evidence="1" id="KW-0812">Transmembrane</keyword>
<evidence type="ECO:0000313" key="3">
    <source>
        <dbReference type="Proteomes" id="UP000183585"/>
    </source>
</evidence>
<feature type="transmembrane region" description="Helical" evidence="1">
    <location>
        <begin position="81"/>
        <end position="102"/>
    </location>
</feature>
<sequence length="142" mass="14853">MRRVGLGALFFAWLYGVPFLFVVGLVRRVSSPYVPTHAAARAFGATTETLLTTALVLNLALPMVGALLARLARDAYWTRHFAWSPAGVVLIFLVVALAGSLATGPLFSWTPVVGGAPPSVVVPHVPAGDGLAAAISRPAHRA</sequence>
<dbReference type="AlphaFoldDB" id="A0A1C4WJ02"/>
<organism evidence="2 3">
    <name type="scientific">Micromonospora carbonacea</name>
    <dbReference type="NCBI Taxonomy" id="47853"/>
    <lineage>
        <taxon>Bacteria</taxon>
        <taxon>Bacillati</taxon>
        <taxon>Actinomycetota</taxon>
        <taxon>Actinomycetes</taxon>
        <taxon>Micromonosporales</taxon>
        <taxon>Micromonosporaceae</taxon>
        <taxon>Micromonospora</taxon>
    </lineage>
</organism>
<feature type="transmembrane region" description="Helical" evidence="1">
    <location>
        <begin position="49"/>
        <end position="69"/>
    </location>
</feature>
<proteinExistence type="predicted"/>
<evidence type="ECO:0000256" key="1">
    <source>
        <dbReference type="SAM" id="Phobius"/>
    </source>
</evidence>
<accession>A0A1C4WJ02</accession>
<gene>
    <name evidence="2" type="ORF">GA0070563_103394</name>
</gene>
<keyword evidence="1" id="KW-0472">Membrane</keyword>
<dbReference type="RefSeq" id="WP_074473920.1">
    <property type="nucleotide sequence ID" value="NZ_FMCT01000003.1"/>
</dbReference>
<dbReference type="Proteomes" id="UP000183585">
    <property type="component" value="Unassembled WGS sequence"/>
</dbReference>